<gene>
    <name evidence="1" type="ORF">O181_034543</name>
</gene>
<organism evidence="1 2">
    <name type="scientific">Austropuccinia psidii MF-1</name>
    <dbReference type="NCBI Taxonomy" id="1389203"/>
    <lineage>
        <taxon>Eukaryota</taxon>
        <taxon>Fungi</taxon>
        <taxon>Dikarya</taxon>
        <taxon>Basidiomycota</taxon>
        <taxon>Pucciniomycotina</taxon>
        <taxon>Pucciniomycetes</taxon>
        <taxon>Pucciniales</taxon>
        <taxon>Sphaerophragmiaceae</taxon>
        <taxon>Austropuccinia</taxon>
    </lineage>
</organism>
<accession>A0A9Q3H7G0</accession>
<dbReference type="AlphaFoldDB" id="A0A9Q3H7G0"/>
<evidence type="ECO:0000313" key="1">
    <source>
        <dbReference type="EMBL" id="MBW0494828.1"/>
    </source>
</evidence>
<comment type="caution">
    <text evidence="1">The sequence shown here is derived from an EMBL/GenBank/DDBJ whole genome shotgun (WGS) entry which is preliminary data.</text>
</comment>
<keyword evidence="2" id="KW-1185">Reference proteome</keyword>
<protein>
    <submittedName>
        <fullName evidence="1">Uncharacterized protein</fullName>
    </submittedName>
</protein>
<dbReference type="EMBL" id="AVOT02012763">
    <property type="protein sequence ID" value="MBW0494828.1"/>
    <property type="molecule type" value="Genomic_DNA"/>
</dbReference>
<reference evidence="1" key="1">
    <citation type="submission" date="2021-03" db="EMBL/GenBank/DDBJ databases">
        <title>Draft genome sequence of rust myrtle Austropuccinia psidii MF-1, a brazilian biotype.</title>
        <authorList>
            <person name="Quecine M.C."/>
            <person name="Pachon D.M.R."/>
            <person name="Bonatelli M.L."/>
            <person name="Correr F.H."/>
            <person name="Franceschini L.M."/>
            <person name="Leite T.F."/>
            <person name="Margarido G.R.A."/>
            <person name="Almeida C.A."/>
            <person name="Ferrarezi J.A."/>
            <person name="Labate C.A."/>
        </authorList>
    </citation>
    <scope>NUCLEOTIDE SEQUENCE</scope>
    <source>
        <strain evidence="1">MF-1</strain>
    </source>
</reference>
<proteinExistence type="predicted"/>
<sequence length="100" mass="11622">MKQISVIKHEGTTPERHLFLREKLKEAEFNNELTEEMKEKLSYLLHNYKSSFEADKEPLGAIMGNKVNITLNVDNLYLPLLRRPSYPAIPRARQAVEVNI</sequence>
<name>A0A9Q3H7G0_9BASI</name>
<dbReference type="Proteomes" id="UP000765509">
    <property type="component" value="Unassembled WGS sequence"/>
</dbReference>
<evidence type="ECO:0000313" key="2">
    <source>
        <dbReference type="Proteomes" id="UP000765509"/>
    </source>
</evidence>